<dbReference type="InterPro" id="IPR004843">
    <property type="entry name" value="Calcineurin-like_PHP"/>
</dbReference>
<dbReference type="GO" id="GO:0016787">
    <property type="term" value="F:hydrolase activity"/>
    <property type="evidence" value="ECO:0007669"/>
    <property type="project" value="InterPro"/>
</dbReference>
<dbReference type="InterPro" id="IPR029052">
    <property type="entry name" value="Metallo-depent_PP-like"/>
</dbReference>
<sequence length="276" mass="30468">MIAWHSALVIRINVVSDVHGAASALIGADKGSDLFVCLGDLILYLDYDDPSQGIYAELFGEAHARAYIAARTAGRFEDARELSASAWATLGVVSPGDRRAAMETHIRRQYESMFNTMPQPALMTYGNVDIPAMWDDYLKPGHRIIDGEVVEVAGIRMGFVGGGLVSPMRTPYELDPVAYAEKLDQLGPVDVLFTHIPPQLPQLTYDVVARRFEVGSAAINAYIERVQPRFHVFGHVHQPLHSRARIGRTECINVGHFNAKRAPYVLELEESDGATH</sequence>
<dbReference type="EMBL" id="CAFBMC010000069">
    <property type="protein sequence ID" value="CAB4904937.1"/>
    <property type="molecule type" value="Genomic_DNA"/>
</dbReference>
<dbReference type="AlphaFoldDB" id="A0A6J7GA26"/>
<organism evidence="2">
    <name type="scientific">freshwater metagenome</name>
    <dbReference type="NCBI Taxonomy" id="449393"/>
    <lineage>
        <taxon>unclassified sequences</taxon>
        <taxon>metagenomes</taxon>
        <taxon>ecological metagenomes</taxon>
    </lineage>
</organism>
<dbReference type="PANTHER" id="PTHR12905:SF0">
    <property type="entry name" value="CALCINEURIN-LIKE PHOSPHOESTERASE DOMAIN-CONTAINING PROTEIN"/>
    <property type="match status" value="1"/>
</dbReference>
<name>A0A6J7GA26_9ZZZZ</name>
<dbReference type="SUPFAM" id="SSF56300">
    <property type="entry name" value="Metallo-dependent phosphatases"/>
    <property type="match status" value="1"/>
</dbReference>
<proteinExistence type="predicted"/>
<gene>
    <name evidence="2" type="ORF">UFOPK3495_01191</name>
</gene>
<dbReference type="GO" id="GO:0042545">
    <property type="term" value="P:cell wall modification"/>
    <property type="evidence" value="ECO:0007669"/>
    <property type="project" value="TreeGrafter"/>
</dbReference>
<feature type="domain" description="Calcineurin-like phosphoesterase" evidence="1">
    <location>
        <begin position="10"/>
        <end position="239"/>
    </location>
</feature>
<evidence type="ECO:0000313" key="2">
    <source>
        <dbReference type="EMBL" id="CAB4904937.1"/>
    </source>
</evidence>
<evidence type="ECO:0000259" key="1">
    <source>
        <dbReference type="Pfam" id="PF00149"/>
    </source>
</evidence>
<dbReference type="PANTHER" id="PTHR12905">
    <property type="entry name" value="METALLOPHOSPHOESTERASE"/>
    <property type="match status" value="1"/>
</dbReference>
<dbReference type="InterPro" id="IPR051693">
    <property type="entry name" value="UPF0046_metallophosphoest"/>
</dbReference>
<protein>
    <submittedName>
        <fullName evidence="2">Unannotated protein</fullName>
    </submittedName>
</protein>
<reference evidence="2" key="1">
    <citation type="submission" date="2020-05" db="EMBL/GenBank/DDBJ databases">
        <authorList>
            <person name="Chiriac C."/>
            <person name="Salcher M."/>
            <person name="Ghai R."/>
            <person name="Kavagutti S V."/>
        </authorList>
    </citation>
    <scope>NUCLEOTIDE SEQUENCE</scope>
</reference>
<accession>A0A6J7GA26</accession>
<dbReference type="Pfam" id="PF00149">
    <property type="entry name" value="Metallophos"/>
    <property type="match status" value="1"/>
</dbReference>
<dbReference type="Gene3D" id="3.60.21.10">
    <property type="match status" value="1"/>
</dbReference>